<sequence length="99" mass="10650">MTQLLGLQGARAVVLAEPVELDEDTGTCHPEISPGEDVARLVADRVLRLQGDPVGVAQPAQPALPRRLDPGVREIDDDARHVHPLATVMEGERVAQLCM</sequence>
<gene>
    <name evidence="1" type="ORF">HX89_03445</name>
</gene>
<dbReference type="AlphaFoldDB" id="A0A075JJJ8"/>
<dbReference type="HOGENOM" id="CLU_2315659_0_0_11"/>
<evidence type="ECO:0000313" key="1">
    <source>
        <dbReference type="EMBL" id="AIF40163.1"/>
    </source>
</evidence>
<name>A0A075JJJ8_9MICO</name>
<organism evidence="1 2">
    <name type="scientific">Dermacoccus nishinomiyaensis</name>
    <dbReference type="NCBI Taxonomy" id="1274"/>
    <lineage>
        <taxon>Bacteria</taxon>
        <taxon>Bacillati</taxon>
        <taxon>Actinomycetota</taxon>
        <taxon>Actinomycetes</taxon>
        <taxon>Micrococcales</taxon>
        <taxon>Dermacoccaceae</taxon>
        <taxon>Dermacoccus</taxon>
    </lineage>
</organism>
<keyword evidence="2" id="KW-1185">Reference proteome</keyword>
<proteinExistence type="predicted"/>
<protein>
    <submittedName>
        <fullName evidence="1">Uncharacterized protein</fullName>
    </submittedName>
</protein>
<dbReference type="Proteomes" id="UP000027986">
    <property type="component" value="Chromosome"/>
</dbReference>
<dbReference type="KEGG" id="dni:HX89_03445"/>
<reference evidence="1 2" key="1">
    <citation type="submission" date="2014-07" db="EMBL/GenBank/DDBJ databases">
        <title>Genome Sequencing of Dermacoccus nishinomiyaensis.</title>
        <authorList>
            <person name="Hong K.W."/>
            <person name="Chan K.G."/>
        </authorList>
    </citation>
    <scope>NUCLEOTIDE SEQUENCE [LARGE SCALE GENOMIC DNA]</scope>
    <source>
        <strain evidence="1 2">M25</strain>
    </source>
</reference>
<evidence type="ECO:0000313" key="2">
    <source>
        <dbReference type="Proteomes" id="UP000027986"/>
    </source>
</evidence>
<dbReference type="EMBL" id="CP008889">
    <property type="protein sequence ID" value="AIF40163.1"/>
    <property type="molecule type" value="Genomic_DNA"/>
</dbReference>
<accession>A0A075JJJ8</accession>